<accession>A0A646I5N2</accession>
<dbReference type="RefSeq" id="WP_153426562.1">
    <property type="nucleotide sequence ID" value="NZ_VJYJ02000026.1"/>
</dbReference>
<gene>
    <name evidence="2" type="ORF">FNX48_002455</name>
</gene>
<evidence type="ECO:0000313" key="2">
    <source>
        <dbReference type="EMBL" id="MQS06079.1"/>
    </source>
</evidence>
<dbReference type="Proteomes" id="UP000315516">
    <property type="component" value="Unassembled WGS sequence"/>
</dbReference>
<feature type="compositionally biased region" description="Polar residues" evidence="1">
    <location>
        <begin position="210"/>
        <end position="228"/>
    </location>
</feature>
<reference evidence="2" key="1">
    <citation type="submission" date="2019-10" db="EMBL/GenBank/DDBJ databases">
        <title>Streptomyces sp. nov., a novel actinobacterium isolated from alkaline environment.</title>
        <authorList>
            <person name="Golinska P."/>
        </authorList>
    </citation>
    <scope>NUCLEOTIDE SEQUENCE</scope>
    <source>
        <strain evidence="2">IF17</strain>
    </source>
</reference>
<organism evidence="2">
    <name type="scientific">Streptomyces alkaliphilus</name>
    <dbReference type="NCBI Taxonomy" id="1472722"/>
    <lineage>
        <taxon>Bacteria</taxon>
        <taxon>Bacillati</taxon>
        <taxon>Actinomycetota</taxon>
        <taxon>Actinomycetes</taxon>
        <taxon>Kitasatosporales</taxon>
        <taxon>Streptomycetaceae</taxon>
        <taxon>Streptomyces</taxon>
    </lineage>
</organism>
<comment type="caution">
    <text evidence="2">The sequence shown here is derived from an EMBL/GenBank/DDBJ whole genome shotgun (WGS) entry which is preliminary data.</text>
</comment>
<name>A0A646I5N2_9ACTN</name>
<evidence type="ECO:0000256" key="1">
    <source>
        <dbReference type="SAM" id="MobiDB-lite"/>
    </source>
</evidence>
<feature type="region of interest" description="Disordered" evidence="1">
    <location>
        <begin position="209"/>
        <end position="242"/>
    </location>
</feature>
<evidence type="ECO:0008006" key="3">
    <source>
        <dbReference type="Google" id="ProtNLM"/>
    </source>
</evidence>
<protein>
    <recommendedName>
        <fullName evidence="3">Guanylate cyclase domain-containing protein</fullName>
    </recommendedName>
</protein>
<proteinExistence type="predicted"/>
<dbReference type="OrthoDB" id="3424167at2"/>
<dbReference type="EMBL" id="VJYJ02000026">
    <property type="protein sequence ID" value="MQS06079.1"/>
    <property type="molecule type" value="Genomic_DNA"/>
</dbReference>
<sequence length="266" mass="29126">MAPSWERLWPYRAVLAVDAKDFSSHTSKRMQELNADIQQVLAQALSTTGLSAHWEQRAFPQHTGDGYVAGLDPEVLPALVGCFPGALSDVLHDYRRLHPGESPLQLRVSVHVGPLPPSGLGVPMVETHRLLDDQTLRDLLAKAKRANTVMIISQRVYEDVFQSGLETGSAIAEDFAQNIARAKKFAQPAWLHVPGLDWGLVDRSFFEVPEQSSMNSPTQTEGTPSGPDNQDRNSDSISSAPKYSISNVGNIIEELSGPASITQHLR</sequence>
<dbReference type="AlphaFoldDB" id="A0A646I5N2"/>